<dbReference type="AlphaFoldDB" id="A0A2K8U8E7"/>
<dbReference type="Gene3D" id="3.30.200.20">
    <property type="entry name" value="Phosphorylase Kinase, domain 1"/>
    <property type="match status" value="1"/>
</dbReference>
<keyword evidence="2" id="KW-0808">Transferase</keyword>
<gene>
    <name evidence="2" type="ORF">THSYN_13310</name>
</gene>
<accession>A0A2K8U8E7</accession>
<dbReference type="SUPFAM" id="SSF56112">
    <property type="entry name" value="Protein kinase-like (PK-like)"/>
    <property type="match status" value="1"/>
</dbReference>
<dbReference type="OrthoDB" id="526037at2"/>
<dbReference type="Gene3D" id="3.90.1200.10">
    <property type="match status" value="1"/>
</dbReference>
<name>A0A2K8U8E7_9GAMM</name>
<feature type="domain" description="Aminoglycoside phosphotransferase" evidence="1">
    <location>
        <begin position="36"/>
        <end position="271"/>
    </location>
</feature>
<protein>
    <submittedName>
        <fullName evidence="2">Aminoglycoside phosphotransferase</fullName>
    </submittedName>
</protein>
<dbReference type="InterPro" id="IPR011009">
    <property type="entry name" value="Kinase-like_dom_sf"/>
</dbReference>
<evidence type="ECO:0000313" key="3">
    <source>
        <dbReference type="Proteomes" id="UP000232638"/>
    </source>
</evidence>
<organism evidence="2 3">
    <name type="scientific">Candidatus Thiodictyon syntrophicum</name>
    <dbReference type="NCBI Taxonomy" id="1166950"/>
    <lineage>
        <taxon>Bacteria</taxon>
        <taxon>Pseudomonadati</taxon>
        <taxon>Pseudomonadota</taxon>
        <taxon>Gammaproteobacteria</taxon>
        <taxon>Chromatiales</taxon>
        <taxon>Chromatiaceae</taxon>
        <taxon>Thiodictyon</taxon>
    </lineage>
</organism>
<dbReference type="KEGG" id="tsy:THSYN_13310"/>
<dbReference type="PANTHER" id="PTHR21064:SF5">
    <property type="entry name" value="SLR1880 PROTEIN"/>
    <property type="match status" value="1"/>
</dbReference>
<keyword evidence="3" id="KW-1185">Reference proteome</keyword>
<evidence type="ECO:0000259" key="1">
    <source>
        <dbReference type="Pfam" id="PF01636"/>
    </source>
</evidence>
<evidence type="ECO:0000313" key="2">
    <source>
        <dbReference type="EMBL" id="AUB81843.1"/>
    </source>
</evidence>
<dbReference type="InterPro" id="IPR050249">
    <property type="entry name" value="Pseudomonas-type_ThrB"/>
</dbReference>
<sequence>MPAQTTAGPDQAPGSVPDLHGIVAGFAAGALVGPVVPLGKGLINDTFAVTTTAGRYVLQRVNQRVFPQPERIMANLAVLAAHTAGRDGLRVPALVAARDGRPFLRTAAGDLWRLMELIPDAVNLERLTTAAQAHQVGRALGRFHRLTRDLDPRRLGLTLPGFHRTPDYLARHLALRAAAGPGAGDAAECACMAFIDDRGALAPVLEDALAAGRIGLRVIHGDPKLDNILFHAVNGQALALIDLDTVQPGLIQHDLGDCLRSCCNRQGESAQGVTVRFDLALCEQILSAYAAQTRDFLTGGEVAVLYDSIRLMPFELGLRFLNDHLEGDRYFRVAYRGQNLHKARVQFALVADIEAQGSAIRALIARAYGGADPDTTRQ</sequence>
<dbReference type="Proteomes" id="UP000232638">
    <property type="component" value="Chromosome"/>
</dbReference>
<dbReference type="InterPro" id="IPR002575">
    <property type="entry name" value="Aminoglycoside_PTrfase"/>
</dbReference>
<dbReference type="Pfam" id="PF01636">
    <property type="entry name" value="APH"/>
    <property type="match status" value="1"/>
</dbReference>
<proteinExistence type="predicted"/>
<reference evidence="2 3" key="1">
    <citation type="submission" date="2017-03" db="EMBL/GenBank/DDBJ databases">
        <title>Complete genome sequence of Candidatus 'Thiodictyon syntrophicum' sp. nov. strain Cad16T, a photolithoautotroph purple sulfur bacterium isolated from an alpine meromictic lake.</title>
        <authorList>
            <person name="Luedin S.M."/>
            <person name="Pothier J.F."/>
            <person name="Danza F."/>
            <person name="Storelli N."/>
            <person name="Wittwer M."/>
            <person name="Tonolla M."/>
        </authorList>
    </citation>
    <scope>NUCLEOTIDE SEQUENCE [LARGE SCALE GENOMIC DNA]</scope>
    <source>
        <strain evidence="2 3">Cad16T</strain>
    </source>
</reference>
<dbReference type="EMBL" id="CP020370">
    <property type="protein sequence ID" value="AUB81843.1"/>
    <property type="molecule type" value="Genomic_DNA"/>
</dbReference>
<dbReference type="PANTHER" id="PTHR21064">
    <property type="entry name" value="AMINOGLYCOSIDE PHOSPHOTRANSFERASE DOMAIN-CONTAINING PROTEIN-RELATED"/>
    <property type="match status" value="1"/>
</dbReference>
<dbReference type="GO" id="GO:0016740">
    <property type="term" value="F:transferase activity"/>
    <property type="evidence" value="ECO:0007669"/>
    <property type="project" value="UniProtKB-KW"/>
</dbReference>